<reference evidence="1" key="1">
    <citation type="submission" date="2018-06" db="EMBL/GenBank/DDBJ databases">
        <authorList>
            <person name="Zhirakovskaya E."/>
        </authorList>
    </citation>
    <scope>NUCLEOTIDE SEQUENCE</scope>
</reference>
<evidence type="ECO:0000313" key="1">
    <source>
        <dbReference type="EMBL" id="VAX00812.1"/>
    </source>
</evidence>
<evidence type="ECO:0008006" key="2">
    <source>
        <dbReference type="Google" id="ProtNLM"/>
    </source>
</evidence>
<dbReference type="Pfam" id="PF13729">
    <property type="entry name" value="TraF_2"/>
    <property type="match status" value="1"/>
</dbReference>
<proteinExistence type="predicted"/>
<accession>A0A3B1A9V6</accession>
<protein>
    <recommendedName>
        <fullName evidence="2">DUF5723 domain-containing protein</fullName>
    </recommendedName>
</protein>
<dbReference type="Gene3D" id="2.40.160.60">
    <property type="entry name" value="Outer membrane protein transport protein (OMPP1/FadL/TodX)"/>
    <property type="match status" value="1"/>
</dbReference>
<dbReference type="AlphaFoldDB" id="A0A3B1A9V6"/>
<sequence length="366" mass="39394">MKHLRILSKLFIIASLINNSALVIAQPYYSFDARSMGMGGSSVASTKLANAAYSNPALVSQPVGNDSVQLLLPVIGVNVNDSEGFINDIREFNDAYDALDSATAASVLARSIGKPLTIQAYAGSAIGFAVDKKALVFIYNKQFIGDFRTRSSPLVVDATLEGRGLEITQVGFAAALYLGDNFKLGITSKIVSVNSYDYFELLIDVAAGTTILDQNTGKRVHDSYINFDIGSAYDFNNGFVFGLVVRNIESKEFTSIFGNKIKLQPLMRAGLAYNSEYFTIAADMDLSENNAIAYGKKSKLMTVGAELNLFDWVAIRLGHQQNIASATDQSLNSIGFGFTPFGVGLDIALMGSQYAGAVSAQLSFIF</sequence>
<name>A0A3B1A9V6_9ZZZZ</name>
<gene>
    <name evidence="1" type="ORF">MNBD_GAMMA22-915</name>
</gene>
<dbReference type="InterPro" id="IPR032811">
    <property type="entry name" value="Put_conjugal_transfer"/>
</dbReference>
<dbReference type="EMBL" id="UOFS01000046">
    <property type="protein sequence ID" value="VAX00812.1"/>
    <property type="molecule type" value="Genomic_DNA"/>
</dbReference>
<organism evidence="1">
    <name type="scientific">hydrothermal vent metagenome</name>
    <dbReference type="NCBI Taxonomy" id="652676"/>
    <lineage>
        <taxon>unclassified sequences</taxon>
        <taxon>metagenomes</taxon>
        <taxon>ecological metagenomes</taxon>
    </lineage>
</organism>